<protein>
    <submittedName>
        <fullName evidence="7">TetR family transcriptional regulator</fullName>
    </submittedName>
</protein>
<dbReference type="Gene3D" id="1.10.357.10">
    <property type="entry name" value="Tetracycline Repressor, domain 2"/>
    <property type="match status" value="1"/>
</dbReference>
<dbReference type="InterPro" id="IPR039538">
    <property type="entry name" value="BetI_C"/>
</dbReference>
<dbReference type="PANTHER" id="PTHR30055:SF228">
    <property type="entry name" value="TRANSCRIPTIONAL REGULATOR-RELATED"/>
    <property type="match status" value="1"/>
</dbReference>
<organism evidence="7 8">
    <name type="scientific">Streptomyces armeniacus</name>
    <dbReference type="NCBI Taxonomy" id="83291"/>
    <lineage>
        <taxon>Bacteria</taxon>
        <taxon>Bacillati</taxon>
        <taxon>Actinomycetota</taxon>
        <taxon>Actinomycetes</taxon>
        <taxon>Kitasatosporales</taxon>
        <taxon>Streptomycetaceae</taxon>
        <taxon>Streptomyces</taxon>
    </lineage>
</organism>
<dbReference type="PANTHER" id="PTHR30055">
    <property type="entry name" value="HTH-TYPE TRANSCRIPTIONAL REGULATOR RUTR"/>
    <property type="match status" value="1"/>
</dbReference>
<keyword evidence="2" id="KW-0805">Transcription regulation</keyword>
<dbReference type="PROSITE" id="PS50977">
    <property type="entry name" value="HTH_TETR_2"/>
    <property type="match status" value="1"/>
</dbReference>
<gene>
    <name evidence="7" type="ORF">DVA86_33280</name>
</gene>
<keyword evidence="3 5" id="KW-0238">DNA-binding</keyword>
<proteinExistence type="predicted"/>
<evidence type="ECO:0000256" key="5">
    <source>
        <dbReference type="PROSITE-ProRule" id="PRU00335"/>
    </source>
</evidence>
<evidence type="ECO:0000256" key="1">
    <source>
        <dbReference type="ARBA" id="ARBA00022491"/>
    </source>
</evidence>
<keyword evidence="4" id="KW-0804">Transcription</keyword>
<dbReference type="KEGG" id="sarm:DVA86_33280"/>
<evidence type="ECO:0000313" key="7">
    <source>
        <dbReference type="EMBL" id="AXK36710.1"/>
    </source>
</evidence>
<dbReference type="SUPFAM" id="SSF46689">
    <property type="entry name" value="Homeodomain-like"/>
    <property type="match status" value="1"/>
</dbReference>
<sequence>MPKRVDHTQRRAHITDALVRVAAREGLHAVTMRGVAAEAGMSLNLVQYYFATKARLLHAALERLEQQSHQRWEARLDALPSAPSAQEFIEAFLAEALPTDAESRAFHLVWISYAVLAMTDPELAAQPFVEGPDRLERQLTDVLRRARRDGALGPRRDAATEAARLLSLSHGLGTSVLVGQRTADAARDVLRAHLDQLFEEAPRDGVQQDAPG</sequence>
<evidence type="ECO:0000256" key="4">
    <source>
        <dbReference type="ARBA" id="ARBA00023163"/>
    </source>
</evidence>
<dbReference type="GO" id="GO:0000976">
    <property type="term" value="F:transcription cis-regulatory region binding"/>
    <property type="evidence" value="ECO:0007669"/>
    <property type="project" value="TreeGrafter"/>
</dbReference>
<dbReference type="Pfam" id="PF00440">
    <property type="entry name" value="TetR_N"/>
    <property type="match status" value="1"/>
</dbReference>
<evidence type="ECO:0000259" key="6">
    <source>
        <dbReference type="PROSITE" id="PS50977"/>
    </source>
</evidence>
<keyword evidence="8" id="KW-1185">Reference proteome</keyword>
<accession>A0A345XYJ4</accession>
<dbReference type="Proteomes" id="UP000254425">
    <property type="component" value="Chromosome"/>
</dbReference>
<dbReference type="RefSeq" id="WP_208883822.1">
    <property type="nucleotide sequence ID" value="NZ_CP031320.1"/>
</dbReference>
<keyword evidence="1" id="KW-0678">Repressor</keyword>
<dbReference type="GO" id="GO:0003700">
    <property type="term" value="F:DNA-binding transcription factor activity"/>
    <property type="evidence" value="ECO:0007669"/>
    <property type="project" value="TreeGrafter"/>
</dbReference>
<dbReference type="InterPro" id="IPR036271">
    <property type="entry name" value="Tet_transcr_reg_TetR-rel_C_sf"/>
</dbReference>
<evidence type="ECO:0000313" key="8">
    <source>
        <dbReference type="Proteomes" id="UP000254425"/>
    </source>
</evidence>
<evidence type="ECO:0000256" key="2">
    <source>
        <dbReference type="ARBA" id="ARBA00023015"/>
    </source>
</evidence>
<evidence type="ECO:0000256" key="3">
    <source>
        <dbReference type="ARBA" id="ARBA00023125"/>
    </source>
</evidence>
<name>A0A345XYJ4_9ACTN</name>
<dbReference type="SUPFAM" id="SSF48498">
    <property type="entry name" value="Tetracyclin repressor-like, C-terminal domain"/>
    <property type="match status" value="1"/>
</dbReference>
<dbReference type="InterPro" id="IPR050109">
    <property type="entry name" value="HTH-type_TetR-like_transc_reg"/>
</dbReference>
<dbReference type="InterPro" id="IPR001647">
    <property type="entry name" value="HTH_TetR"/>
</dbReference>
<reference evidence="7 8" key="1">
    <citation type="submission" date="2018-07" db="EMBL/GenBank/DDBJ databases">
        <title>Draft genome of the type strain Streptomyces armeniacus ATCC 15676.</title>
        <authorList>
            <person name="Labana P."/>
            <person name="Gosse J.T."/>
            <person name="Boddy C.N."/>
        </authorList>
    </citation>
    <scope>NUCLEOTIDE SEQUENCE [LARGE SCALE GENOMIC DNA]</scope>
    <source>
        <strain evidence="7 8">ATCC 15676</strain>
    </source>
</reference>
<feature type="DNA-binding region" description="H-T-H motif" evidence="5">
    <location>
        <begin position="31"/>
        <end position="50"/>
    </location>
</feature>
<feature type="domain" description="HTH tetR-type" evidence="6">
    <location>
        <begin position="8"/>
        <end position="68"/>
    </location>
</feature>
<dbReference type="InterPro" id="IPR009057">
    <property type="entry name" value="Homeodomain-like_sf"/>
</dbReference>
<dbReference type="EMBL" id="CP031320">
    <property type="protein sequence ID" value="AXK36710.1"/>
    <property type="molecule type" value="Genomic_DNA"/>
</dbReference>
<dbReference type="AlphaFoldDB" id="A0A345XYJ4"/>
<dbReference type="Pfam" id="PF13977">
    <property type="entry name" value="TetR_C_6"/>
    <property type="match status" value="1"/>
</dbReference>